<dbReference type="Proteomes" id="UP000243052">
    <property type="component" value="Chromosome v"/>
</dbReference>
<dbReference type="InterPro" id="IPR017437">
    <property type="entry name" value="ATP-NAD_kinase_PpnK-typ_C"/>
</dbReference>
<keyword evidence="5" id="KW-0520">NAD</keyword>
<proteinExistence type="inferred from homology"/>
<evidence type="ECO:0000256" key="1">
    <source>
        <dbReference type="ARBA" id="ARBA00010995"/>
    </source>
</evidence>
<dbReference type="HAMAP" id="MF_00361">
    <property type="entry name" value="NAD_kinase"/>
    <property type="match status" value="1"/>
</dbReference>
<evidence type="ECO:0000256" key="5">
    <source>
        <dbReference type="ARBA" id="ARBA00023027"/>
    </source>
</evidence>
<evidence type="ECO:0000256" key="3">
    <source>
        <dbReference type="ARBA" id="ARBA00022777"/>
    </source>
</evidence>
<protein>
    <submittedName>
        <fullName evidence="6">HER058Cp</fullName>
    </submittedName>
</protein>
<keyword evidence="4" id="KW-0521">NADP</keyword>
<dbReference type="GO" id="GO:0019674">
    <property type="term" value="P:NAD+ metabolic process"/>
    <property type="evidence" value="ECO:0007669"/>
    <property type="project" value="InterPro"/>
</dbReference>
<keyword evidence="3" id="KW-0418">Kinase</keyword>
<organism evidence="6 7">
    <name type="scientific">Eremothecium sinecaudum</name>
    <dbReference type="NCBI Taxonomy" id="45286"/>
    <lineage>
        <taxon>Eukaryota</taxon>
        <taxon>Fungi</taxon>
        <taxon>Dikarya</taxon>
        <taxon>Ascomycota</taxon>
        <taxon>Saccharomycotina</taxon>
        <taxon>Saccharomycetes</taxon>
        <taxon>Saccharomycetales</taxon>
        <taxon>Saccharomycetaceae</taxon>
        <taxon>Eremothecium</taxon>
    </lineage>
</organism>
<dbReference type="Gene3D" id="2.60.200.30">
    <property type="entry name" value="Probable inorganic polyphosphate/atp-NAD kinase, domain 2"/>
    <property type="match status" value="1"/>
</dbReference>
<dbReference type="GeneID" id="28724623"/>
<evidence type="ECO:0000313" key="7">
    <source>
        <dbReference type="Proteomes" id="UP000243052"/>
    </source>
</evidence>
<dbReference type="OrthoDB" id="24581at2759"/>
<dbReference type="Gene3D" id="3.40.50.10330">
    <property type="entry name" value="Probable inorganic polyphosphate/atp-NAD kinase, domain 1"/>
    <property type="match status" value="1"/>
</dbReference>
<accession>A0A0X8HTQ1</accession>
<dbReference type="Pfam" id="PF01513">
    <property type="entry name" value="NAD_kinase"/>
    <property type="match status" value="1"/>
</dbReference>
<dbReference type="Pfam" id="PF20143">
    <property type="entry name" value="NAD_kinase_C"/>
    <property type="match status" value="1"/>
</dbReference>
<dbReference type="InterPro" id="IPR017438">
    <property type="entry name" value="ATP-NAD_kinase_N"/>
</dbReference>
<dbReference type="RefSeq" id="XP_017988333.1">
    <property type="nucleotide sequence ID" value="XM_018132844.1"/>
</dbReference>
<sequence length="405" mass="45060">MIATCKLYSRQLLHLQKNRCFHNGLATLRNNTEFIKFMPVSALKPRMSPEISSLANSKLHSLIWQEPMRNIFVTKKPRTKSTKDAMVEFISYVQDTYPDINIIVQNRVAEEIKEAFTPGIGKSVKQQRVLYKGEDRDIVDKTDLMVSLGGDGTILHAVSMFSHAEVPPVLAFSLGTLGFLLPFKFQEYKSVFESILNSNAKCLHRSRIVCHLVRKGESNKTLQKYALNDIFVHRGNSPHLAHMDIYSGGVHLTNTIADGIVISTPTGSTAYSLSSGGSIVSPLVPSILLTPICPRSLSFRPVILPSSSHIKVVIRSKLNQNNEEQTLKLSVDGMPQEDLHDGDEVHVFSDTGTIHPDGIDCSFKATESIKYQGVYCIAKSENDWIRGINELLGFNSGFRASQKIT</sequence>
<keyword evidence="7" id="KW-1185">Reference proteome</keyword>
<evidence type="ECO:0000256" key="2">
    <source>
        <dbReference type="ARBA" id="ARBA00022679"/>
    </source>
</evidence>
<dbReference type="STRING" id="45286.A0A0X8HTQ1"/>
<evidence type="ECO:0000313" key="6">
    <source>
        <dbReference type="EMBL" id="AMD21337.1"/>
    </source>
</evidence>
<name>A0A0X8HTQ1_9SACH</name>
<dbReference type="GO" id="GO:0003951">
    <property type="term" value="F:NAD+ kinase activity"/>
    <property type="evidence" value="ECO:0007669"/>
    <property type="project" value="InterPro"/>
</dbReference>
<evidence type="ECO:0000256" key="4">
    <source>
        <dbReference type="ARBA" id="ARBA00022857"/>
    </source>
</evidence>
<dbReference type="InterPro" id="IPR002504">
    <property type="entry name" value="NADK"/>
</dbReference>
<keyword evidence="2" id="KW-0808">Transferase</keyword>
<comment type="similarity">
    <text evidence="1">Belongs to the NAD kinase family.</text>
</comment>
<dbReference type="PANTHER" id="PTHR20275">
    <property type="entry name" value="NAD KINASE"/>
    <property type="match status" value="1"/>
</dbReference>
<dbReference type="FunFam" id="2.60.200.30:FF:000014">
    <property type="entry name" value="Mitochondrial NADH kinase"/>
    <property type="match status" value="1"/>
</dbReference>
<dbReference type="SUPFAM" id="SSF111331">
    <property type="entry name" value="NAD kinase/diacylglycerol kinase-like"/>
    <property type="match status" value="1"/>
</dbReference>
<dbReference type="AlphaFoldDB" id="A0A0X8HTQ1"/>
<dbReference type="PANTHER" id="PTHR20275:SF26">
    <property type="entry name" value="NADH KINASE POS5, MITOCHONDRIAL"/>
    <property type="match status" value="1"/>
</dbReference>
<reference evidence="6 7" key="1">
    <citation type="submission" date="2016-01" db="EMBL/GenBank/DDBJ databases">
        <title>Genome sequence of the yeast Holleya sinecauda.</title>
        <authorList>
            <person name="Dietrich F.S."/>
        </authorList>
    </citation>
    <scope>NUCLEOTIDE SEQUENCE [LARGE SCALE GENOMIC DNA]</scope>
    <source>
        <strain evidence="6 7">ATCC 58844</strain>
    </source>
</reference>
<dbReference type="InterPro" id="IPR016064">
    <property type="entry name" value="NAD/diacylglycerol_kinase_sf"/>
</dbReference>
<dbReference type="GO" id="GO:0006741">
    <property type="term" value="P:NADP+ biosynthetic process"/>
    <property type="evidence" value="ECO:0007669"/>
    <property type="project" value="InterPro"/>
</dbReference>
<gene>
    <name evidence="6" type="ORF">AW171_hschr53284</name>
</gene>
<dbReference type="EMBL" id="CP014245">
    <property type="protein sequence ID" value="AMD21337.1"/>
    <property type="molecule type" value="Genomic_DNA"/>
</dbReference>